<dbReference type="GO" id="GO:0003677">
    <property type="term" value="F:DNA binding"/>
    <property type="evidence" value="ECO:0007669"/>
    <property type="project" value="UniProtKB-KW"/>
</dbReference>
<sequence>MARKKVKLSQLPSQSRGTIADRIHRGATRGGRSAGASRGGKYTSPSTLPQPASAAAAKKKERRSAPGTIALQPIKEYQASTQLLMLALPFQRLVREITNKLIPSDERGAWRWQKSAVIALQEAAEAYLVSVPEDTNILALHAKRTTIMQRDMQLQKRLVRNRAW</sequence>
<dbReference type="FunFam" id="1.10.20.10:FF:000085">
    <property type="entry name" value="Histone H3.2"/>
    <property type="match status" value="1"/>
</dbReference>
<dbReference type="Pfam" id="PF00125">
    <property type="entry name" value="Histone"/>
    <property type="match status" value="1"/>
</dbReference>
<evidence type="ECO:0000256" key="4">
    <source>
        <dbReference type="ARBA" id="ARBA00022454"/>
    </source>
</evidence>
<dbReference type="InterPro" id="IPR009072">
    <property type="entry name" value="Histone-fold"/>
</dbReference>
<dbReference type="Proteomes" id="UP000825890">
    <property type="component" value="Unassembled WGS sequence"/>
</dbReference>
<dbReference type="GO" id="GO:0046982">
    <property type="term" value="F:protein heterodimerization activity"/>
    <property type="evidence" value="ECO:0007669"/>
    <property type="project" value="InterPro"/>
</dbReference>
<evidence type="ECO:0000313" key="11">
    <source>
        <dbReference type="Proteomes" id="UP000825890"/>
    </source>
</evidence>
<accession>A0A9P3FBL2</accession>
<keyword evidence="6" id="KW-0539">Nucleus</keyword>
<reference evidence="10 11" key="1">
    <citation type="submission" date="2021-01" db="EMBL/GenBank/DDBJ databases">
        <title>Cercospora kikuchii MAFF 305040 whole genome shotgun sequence.</title>
        <authorList>
            <person name="Kashiwa T."/>
            <person name="Suzuki T."/>
        </authorList>
    </citation>
    <scope>NUCLEOTIDE SEQUENCE [LARGE SCALE GENOMIC DNA]</scope>
    <source>
        <strain evidence="10 11">MAFF 305040</strain>
    </source>
</reference>
<evidence type="ECO:0000256" key="2">
    <source>
        <dbReference type="ARBA" id="ARBA00004286"/>
    </source>
</evidence>
<feature type="domain" description="Core Histone H2A/H2B/H3" evidence="9">
    <location>
        <begin position="66"/>
        <end position="157"/>
    </location>
</feature>
<feature type="region of interest" description="Disordered" evidence="8">
    <location>
        <begin position="1"/>
        <end position="67"/>
    </location>
</feature>
<dbReference type="GO" id="GO:0005634">
    <property type="term" value="C:nucleus"/>
    <property type="evidence" value="ECO:0007669"/>
    <property type="project" value="UniProtKB-SubCell"/>
</dbReference>
<dbReference type="EMBL" id="BOLY01000001">
    <property type="protein sequence ID" value="GIZ37622.1"/>
    <property type="molecule type" value="Genomic_DNA"/>
</dbReference>
<dbReference type="CDD" id="cd22911">
    <property type="entry name" value="HFD_H3"/>
    <property type="match status" value="1"/>
</dbReference>
<keyword evidence="11" id="KW-1185">Reference proteome</keyword>
<keyword evidence="7" id="KW-0544">Nucleosome core</keyword>
<dbReference type="SUPFAM" id="SSF47113">
    <property type="entry name" value="Histone-fold"/>
    <property type="match status" value="1"/>
</dbReference>
<gene>
    <name evidence="10" type="ORF">CKM354_000106500</name>
</gene>
<dbReference type="InterPro" id="IPR000164">
    <property type="entry name" value="Histone_H3/CENP-A"/>
</dbReference>
<dbReference type="RefSeq" id="XP_044652109.1">
    <property type="nucleotide sequence ID" value="XM_044796174.1"/>
</dbReference>
<dbReference type="Gene3D" id="1.10.20.10">
    <property type="entry name" value="Histone, subunit A"/>
    <property type="match status" value="1"/>
</dbReference>
<name>A0A9P3FBL2_9PEZI</name>
<protein>
    <recommendedName>
        <fullName evidence="9">Core Histone H2A/H2B/H3 domain-containing protein</fullName>
    </recommendedName>
</protein>
<dbReference type="GO" id="GO:0000786">
    <property type="term" value="C:nucleosome"/>
    <property type="evidence" value="ECO:0007669"/>
    <property type="project" value="UniProtKB-KW"/>
</dbReference>
<evidence type="ECO:0000313" key="10">
    <source>
        <dbReference type="EMBL" id="GIZ37622.1"/>
    </source>
</evidence>
<dbReference type="AlphaFoldDB" id="A0A9P3FBL2"/>
<comment type="caution">
    <text evidence="10">The sequence shown here is derived from an EMBL/GenBank/DDBJ whole genome shotgun (WGS) entry which is preliminary data.</text>
</comment>
<evidence type="ECO:0000256" key="6">
    <source>
        <dbReference type="ARBA" id="ARBA00023242"/>
    </source>
</evidence>
<evidence type="ECO:0000256" key="1">
    <source>
        <dbReference type="ARBA" id="ARBA00004123"/>
    </source>
</evidence>
<dbReference type="SMART" id="SM00428">
    <property type="entry name" value="H3"/>
    <property type="match status" value="1"/>
</dbReference>
<evidence type="ECO:0000256" key="8">
    <source>
        <dbReference type="SAM" id="MobiDB-lite"/>
    </source>
</evidence>
<dbReference type="PROSITE" id="PS00959">
    <property type="entry name" value="HISTONE_H3_2"/>
    <property type="match status" value="1"/>
</dbReference>
<comment type="similarity">
    <text evidence="3">Belongs to the histone H3 family.</text>
</comment>
<evidence type="ECO:0000256" key="7">
    <source>
        <dbReference type="ARBA" id="ARBA00023269"/>
    </source>
</evidence>
<comment type="subcellular location">
    <subcellularLocation>
        <location evidence="2">Chromosome</location>
    </subcellularLocation>
    <subcellularLocation>
        <location evidence="1">Nucleus</location>
    </subcellularLocation>
</comment>
<proteinExistence type="inferred from homology"/>
<dbReference type="PANTHER" id="PTHR11426">
    <property type="entry name" value="HISTONE H3"/>
    <property type="match status" value="1"/>
</dbReference>
<keyword evidence="4" id="KW-0158">Chromosome</keyword>
<evidence type="ECO:0000259" key="9">
    <source>
        <dbReference type="Pfam" id="PF00125"/>
    </source>
</evidence>
<organism evidence="10 11">
    <name type="scientific">Cercospora kikuchii</name>
    <dbReference type="NCBI Taxonomy" id="84275"/>
    <lineage>
        <taxon>Eukaryota</taxon>
        <taxon>Fungi</taxon>
        <taxon>Dikarya</taxon>
        <taxon>Ascomycota</taxon>
        <taxon>Pezizomycotina</taxon>
        <taxon>Dothideomycetes</taxon>
        <taxon>Dothideomycetidae</taxon>
        <taxon>Mycosphaerellales</taxon>
        <taxon>Mycosphaerellaceae</taxon>
        <taxon>Cercospora</taxon>
    </lineage>
</organism>
<dbReference type="PRINTS" id="PR00622">
    <property type="entry name" value="HISTONEH3"/>
</dbReference>
<dbReference type="GO" id="GO:0030527">
    <property type="term" value="F:structural constituent of chromatin"/>
    <property type="evidence" value="ECO:0007669"/>
    <property type="project" value="InterPro"/>
</dbReference>
<dbReference type="GeneID" id="68286640"/>
<keyword evidence="5" id="KW-0238">DNA-binding</keyword>
<evidence type="ECO:0000256" key="3">
    <source>
        <dbReference type="ARBA" id="ARBA00010343"/>
    </source>
</evidence>
<evidence type="ECO:0000256" key="5">
    <source>
        <dbReference type="ARBA" id="ARBA00023125"/>
    </source>
</evidence>
<dbReference type="InterPro" id="IPR007125">
    <property type="entry name" value="H2A/H2B/H3"/>
</dbReference>
<dbReference type="OrthoDB" id="842664at2759"/>